<evidence type="ECO:0000313" key="2">
    <source>
        <dbReference type="EMBL" id="CAB4172435.1"/>
    </source>
</evidence>
<dbReference type="EMBL" id="LR796786">
    <property type="protein sequence ID" value="CAB4166692.1"/>
    <property type="molecule type" value="Genomic_DNA"/>
</dbReference>
<sequence length="169" mass="17600">MFPFSPGPSLTAEALTGLQDQSPPSAGFGVSATAPDGASVRPLVNQAAAANPDFYPRRFIAGRSPGHGFQPGDYLWLLTRAISQPPILVFIPPAEARHLSAVAVPIAPIWFGDAETLSDGSDPDGLPAIVSPNDLFANYDAAIAEQGNRCRVAIYDLIQSDSAGGEANV</sequence>
<protein>
    <submittedName>
        <fullName evidence="2">Uncharacterized protein</fullName>
    </submittedName>
</protein>
<name>A0A6J5PT62_9CAUD</name>
<accession>A0A6J5PT62</accession>
<organism evidence="2">
    <name type="scientific">uncultured Caudovirales phage</name>
    <dbReference type="NCBI Taxonomy" id="2100421"/>
    <lineage>
        <taxon>Viruses</taxon>
        <taxon>Duplodnaviria</taxon>
        <taxon>Heunggongvirae</taxon>
        <taxon>Uroviricota</taxon>
        <taxon>Caudoviricetes</taxon>
        <taxon>Peduoviridae</taxon>
        <taxon>Maltschvirus</taxon>
        <taxon>Maltschvirus maltsch</taxon>
    </lineage>
</organism>
<gene>
    <name evidence="1" type="ORF">UFOVP843_45</name>
    <name evidence="2" type="ORF">UFOVP936_17</name>
</gene>
<dbReference type="EMBL" id="LR796882">
    <property type="protein sequence ID" value="CAB4172435.1"/>
    <property type="molecule type" value="Genomic_DNA"/>
</dbReference>
<reference evidence="2" key="1">
    <citation type="submission" date="2020-05" db="EMBL/GenBank/DDBJ databases">
        <authorList>
            <person name="Chiriac C."/>
            <person name="Salcher M."/>
            <person name="Ghai R."/>
            <person name="Kavagutti S V."/>
        </authorList>
    </citation>
    <scope>NUCLEOTIDE SEQUENCE</scope>
</reference>
<evidence type="ECO:0000313" key="1">
    <source>
        <dbReference type="EMBL" id="CAB4166692.1"/>
    </source>
</evidence>
<proteinExistence type="predicted"/>